<protein>
    <submittedName>
        <fullName evidence="5">Right-handed parallel beta-helix repeat-containing protein</fullName>
    </submittedName>
</protein>
<dbReference type="SUPFAM" id="SSF51126">
    <property type="entry name" value="Pectin lyase-like"/>
    <property type="match status" value="1"/>
</dbReference>
<dbReference type="EMBL" id="JAUUCC010000059">
    <property type="protein sequence ID" value="MEE2053023.1"/>
    <property type="molecule type" value="Genomic_DNA"/>
</dbReference>
<dbReference type="InterPro" id="IPR006311">
    <property type="entry name" value="TAT_signal"/>
</dbReference>
<dbReference type="InterPro" id="IPR011050">
    <property type="entry name" value="Pectin_lyase_fold/virulence"/>
</dbReference>
<evidence type="ECO:0000313" key="6">
    <source>
        <dbReference type="Proteomes" id="UP001348641"/>
    </source>
</evidence>
<proteinExistence type="inferred from homology"/>
<dbReference type="InterPro" id="IPR045032">
    <property type="entry name" value="PEL"/>
</dbReference>
<organism evidence="5 6">
    <name type="scientific">Nocardiopsis tropica</name>
    <dbReference type="NCBI Taxonomy" id="109330"/>
    <lineage>
        <taxon>Bacteria</taxon>
        <taxon>Bacillati</taxon>
        <taxon>Actinomycetota</taxon>
        <taxon>Actinomycetes</taxon>
        <taxon>Streptosporangiales</taxon>
        <taxon>Nocardiopsidaceae</taxon>
        <taxon>Nocardiopsis</taxon>
    </lineage>
</organism>
<dbReference type="SMART" id="SM00710">
    <property type="entry name" value="PbH1"/>
    <property type="match status" value="4"/>
</dbReference>
<evidence type="ECO:0000256" key="3">
    <source>
        <dbReference type="SAM" id="SignalP"/>
    </source>
</evidence>
<dbReference type="InterPro" id="IPR012334">
    <property type="entry name" value="Pectin_lyas_fold"/>
</dbReference>
<dbReference type="PANTHER" id="PTHR31683:SF18">
    <property type="entry name" value="PECTATE LYASE 21-RELATED"/>
    <property type="match status" value="1"/>
</dbReference>
<feature type="signal peptide" evidence="3">
    <location>
        <begin position="1"/>
        <end position="39"/>
    </location>
</feature>
<comment type="caution">
    <text evidence="5">The sequence shown here is derived from an EMBL/GenBank/DDBJ whole genome shotgun (WGS) entry which is preliminary data.</text>
</comment>
<accession>A0ABU7KUM9</accession>
<dbReference type="RefSeq" id="WP_330160000.1">
    <property type="nucleotide sequence ID" value="NZ_BAAAJA010000034.1"/>
</dbReference>
<evidence type="ECO:0000256" key="2">
    <source>
        <dbReference type="RuleBase" id="RU361173"/>
    </source>
</evidence>
<gene>
    <name evidence="5" type="ORF">Q8A49_21195</name>
</gene>
<feature type="chain" id="PRO_5045215224" evidence="3">
    <location>
        <begin position="40"/>
        <end position="323"/>
    </location>
</feature>
<dbReference type="PANTHER" id="PTHR31683">
    <property type="entry name" value="PECTATE LYASE 18-RELATED"/>
    <property type="match status" value="1"/>
</dbReference>
<feature type="domain" description="Pectate lyase" evidence="4">
    <location>
        <begin position="58"/>
        <end position="262"/>
    </location>
</feature>
<dbReference type="Gene3D" id="2.160.20.10">
    <property type="entry name" value="Single-stranded right-handed beta-helix, Pectin lyase-like"/>
    <property type="match status" value="1"/>
</dbReference>
<evidence type="ECO:0000256" key="1">
    <source>
        <dbReference type="ARBA" id="ARBA00023239"/>
    </source>
</evidence>
<keyword evidence="2" id="KW-0119">Carbohydrate metabolism</keyword>
<name>A0ABU7KUM9_9ACTN</name>
<sequence>MRTEHPKTPSARALGVGGAALGAAALALGLLGVPGSASAAVGSPQGWASQNGGTTGGEGGDTVTVSSGSEFLDALEGDGPRVIEVSGSIDISGMNDVPSDTTIIGLDGAEITGGGLDISGVSNVIVQNIAFSGWDDDAVNIQEGSTNIWIDHNSFTDGYDGAVDTKRESDFVTVSWNHFFDHEKTSLVGHSDGHTEDEGHLRVTFHHNFYDGTGSRHPRVRFGNPVHVFNNYYLDNAEYGVASTMGGGVLVEGNYFEGVDNPTHTGYADSDIGAVEERDNVYDGSGEPETGGGDVAAIPYAYDLDPAEDVPAIVSGGAGPGNI</sequence>
<comment type="subcellular location">
    <subcellularLocation>
        <location evidence="2">Secreted</location>
    </subcellularLocation>
</comment>
<keyword evidence="2" id="KW-0964">Secreted</keyword>
<dbReference type="Proteomes" id="UP001348641">
    <property type="component" value="Unassembled WGS sequence"/>
</dbReference>
<dbReference type="SMART" id="SM00656">
    <property type="entry name" value="Amb_all"/>
    <property type="match status" value="1"/>
</dbReference>
<evidence type="ECO:0000259" key="4">
    <source>
        <dbReference type="SMART" id="SM00656"/>
    </source>
</evidence>
<comment type="similarity">
    <text evidence="2">Belongs to the polysaccharide lyase 1 family.</text>
</comment>
<keyword evidence="2" id="KW-0624">Polysaccharide degradation</keyword>
<evidence type="ECO:0000313" key="5">
    <source>
        <dbReference type="EMBL" id="MEE2053023.1"/>
    </source>
</evidence>
<dbReference type="InterPro" id="IPR006626">
    <property type="entry name" value="PbH1"/>
</dbReference>
<keyword evidence="3" id="KW-0732">Signal</keyword>
<dbReference type="PROSITE" id="PS51318">
    <property type="entry name" value="TAT"/>
    <property type="match status" value="1"/>
</dbReference>
<dbReference type="InterPro" id="IPR002022">
    <property type="entry name" value="Pec_lyase"/>
</dbReference>
<dbReference type="Pfam" id="PF00544">
    <property type="entry name" value="Pectate_lyase_4"/>
    <property type="match status" value="1"/>
</dbReference>
<keyword evidence="1 2" id="KW-0456">Lyase</keyword>
<reference evidence="5 6" key="1">
    <citation type="submission" date="2023-07" db="EMBL/GenBank/DDBJ databases">
        <authorList>
            <person name="Girao M."/>
            <person name="Carvalho M.F."/>
        </authorList>
    </citation>
    <scope>NUCLEOTIDE SEQUENCE [LARGE SCALE GENOMIC DNA]</scope>
    <source>
        <strain evidence="5 6">66/93</strain>
    </source>
</reference>